<accession>A0A1C2E0W4</accession>
<gene>
    <name evidence="1" type="ORF">QV13_08050</name>
</gene>
<evidence type="ECO:0000313" key="1">
    <source>
        <dbReference type="EMBL" id="OCX20629.1"/>
    </source>
</evidence>
<dbReference type="AlphaFoldDB" id="A0A1C2E0W4"/>
<keyword evidence="2" id="KW-1185">Reference proteome</keyword>
<dbReference type="OrthoDB" id="231484at2"/>
<dbReference type="PANTHER" id="PTHR42923">
    <property type="entry name" value="PROTOPORPHYRINOGEN OXIDASE"/>
    <property type="match status" value="1"/>
</dbReference>
<dbReference type="NCBIfam" id="TIGR01409">
    <property type="entry name" value="TAT_signal_seq"/>
    <property type="match status" value="1"/>
</dbReference>
<dbReference type="InterPro" id="IPR050464">
    <property type="entry name" value="Zeta_carotene_desat/Oxidored"/>
</dbReference>
<sequence>MAITRRDFLGGTALAIAAGLTPSHQLRAETQRYYPPALTGLRGSHPGSFETVHRLAREGETFDFSQGAVEETYDLVVIGGGISGLAAAWFYREAFGEKSRILILENHDDFGGHAKRNEFSVDGHPLLIGYGGSESIESPKANFSKTVARLMESLGVKPARFDTAYDLGIYGDLGLTHGVFFDRETFGVDRLVAGNPVTNGADPTPGNTAKAKTIAEFVGEFPMSDDAKKRLIKFFADSKDYLANMSLTEKLEHLQTTSYRDYLKIDAGLGDEAVKYFEDMTHDYFALGTDAVPAASAMFSGYPGFAGLLPKQGADKEPYIYHFPDGNASIARLLVRNLVPGVAPGSTMEDIVLADFDYSKLDQPDQPVRIRLRSAAVGVRNPKDGKDLIDIGYVQADTLHRVQSKHCVLACYNMIIPYLMPDLPQKQKEALAESVKAPLVYVNVAIRNWQSFVKLGVQQIYSPAAFFPLTKLDYPVALGGYSNPRNPDEPMVLHLVHVPTEPGLSNIDQNRVGRQKLLEMTFEDFEKKVTDQLDRMLGQGGFNSKRDIAAITVNRWPHGYARGVNSLFDKPVDGPQPFEVARARFGKVTIANSDAGWVAFFTEAIDQGWRAVDELKSA</sequence>
<evidence type="ECO:0000313" key="2">
    <source>
        <dbReference type="Proteomes" id="UP000094412"/>
    </source>
</evidence>
<dbReference type="RefSeq" id="WP_065997474.1">
    <property type="nucleotide sequence ID" value="NZ_MDEO01000029.1"/>
</dbReference>
<reference evidence="1 2" key="1">
    <citation type="submission" date="2016-08" db="EMBL/GenBank/DDBJ databases">
        <title>Whole genome sequence of Mesorhizobium sp. strain UASWS1009 isolated from industrial sewage.</title>
        <authorList>
            <person name="Crovadore J."/>
            <person name="Calmin G."/>
            <person name="Chablais R."/>
            <person name="Cochard B."/>
            <person name="Lefort F."/>
        </authorList>
    </citation>
    <scope>NUCLEOTIDE SEQUENCE [LARGE SCALE GENOMIC DNA]</scope>
    <source>
        <strain evidence="1 2">UASWS1009</strain>
    </source>
</reference>
<dbReference type="SUPFAM" id="SSF51905">
    <property type="entry name" value="FAD/NAD(P)-binding domain"/>
    <property type="match status" value="1"/>
</dbReference>
<name>A0A1C2E0W4_9HYPH</name>
<dbReference type="PROSITE" id="PS51318">
    <property type="entry name" value="TAT"/>
    <property type="match status" value="1"/>
</dbReference>
<dbReference type="InterPro" id="IPR006311">
    <property type="entry name" value="TAT_signal"/>
</dbReference>
<dbReference type="Proteomes" id="UP000094412">
    <property type="component" value="Unassembled WGS sequence"/>
</dbReference>
<organism evidence="1 2">
    <name type="scientific">Mesorhizobium hungaricum</name>
    <dbReference type="NCBI Taxonomy" id="1566387"/>
    <lineage>
        <taxon>Bacteria</taxon>
        <taxon>Pseudomonadati</taxon>
        <taxon>Pseudomonadota</taxon>
        <taxon>Alphaproteobacteria</taxon>
        <taxon>Hyphomicrobiales</taxon>
        <taxon>Phyllobacteriaceae</taxon>
        <taxon>Mesorhizobium</taxon>
    </lineage>
</organism>
<protein>
    <submittedName>
        <fullName evidence="1">Spermidine dehydrogenase</fullName>
    </submittedName>
</protein>
<dbReference type="Pfam" id="PF13450">
    <property type="entry name" value="NAD_binding_8"/>
    <property type="match status" value="1"/>
</dbReference>
<dbReference type="GO" id="GO:0016491">
    <property type="term" value="F:oxidoreductase activity"/>
    <property type="evidence" value="ECO:0007669"/>
    <property type="project" value="TreeGrafter"/>
</dbReference>
<proteinExistence type="predicted"/>
<dbReference type="EMBL" id="MDEO01000029">
    <property type="protein sequence ID" value="OCX20629.1"/>
    <property type="molecule type" value="Genomic_DNA"/>
</dbReference>
<comment type="caution">
    <text evidence="1">The sequence shown here is derived from an EMBL/GenBank/DDBJ whole genome shotgun (WGS) entry which is preliminary data.</text>
</comment>
<dbReference type="InterPro" id="IPR036188">
    <property type="entry name" value="FAD/NAD-bd_sf"/>
</dbReference>
<dbReference type="Gene3D" id="3.50.50.60">
    <property type="entry name" value="FAD/NAD(P)-binding domain"/>
    <property type="match status" value="1"/>
</dbReference>
<dbReference type="STRING" id="1566387.QV13_08050"/>
<dbReference type="PANTHER" id="PTHR42923:SF3">
    <property type="entry name" value="PROTOPORPHYRINOGEN OXIDASE"/>
    <property type="match status" value="1"/>
</dbReference>
<dbReference type="InterPro" id="IPR019546">
    <property type="entry name" value="TAT_signal_bac_arc"/>
</dbReference>